<protein>
    <submittedName>
        <fullName evidence="3 4">Uncharacterized protein</fullName>
    </submittedName>
</protein>
<dbReference type="PaxDb" id="55529-EKX49341"/>
<sequence length="677" mass="77876">MAVMIMDTEGREMGNGVRKGAGHQEVPLLGAYYYNWYNLDDQWSHHPRTHEPELGAYDLSDRSTMQKHHEWARQSNIDFFIMPWSGVGEGEQAPERDVEIDRRVEEHLTMKQGVKVGPLLSLPFAHDRWVRGQVALMYTAFDILGDASENDLDLSVVRCESTPFLAVLTLPQRKNCDRLKDHWEYAAKHYFSKDNYLRIHGSPVLYVYGFRWYRNFQACMQEAQSRILSATSHKLYLVVDTIWWYPAPEQADWKGMQAINVSGIAGYNLYDAAQPSKMGLSFAWEAAQLLHDFVSLAWDHGMMVVPTVMPGYDDRRRGGSGRPTVPRARGAELAHQWKQLLWFSVCQPKILRAGAEKKEKYPSLVLVNSFNQWHDGTEVEPSQHYGDQYLKLIRALKSEVVKEEVPCGKEKDATFKTPTYFIPSMRETGGRTPGDKAFIQGLLVVGTLFLSWSMLMACGKTILLYTGKAPSKFKDDDQSGEEQRHFNEVAAGYLGEGGGRGRRRYPKRSPSTLSWVVVGAIFVFNFCFIYYVFHFSPVSEYFDARHVEYRKAIHDNLRAAREVAHRMCPTLSLSLHQKKFEMWVLKLASNQISRAEFHQEMCGDRPYHRREVEALVLELCGREATAEETSRYEKELEEGNKTLDEIRQEISETSEAQEFAQLKQQNHVRQPRSQLKS</sequence>
<dbReference type="Gene3D" id="3.20.20.80">
    <property type="entry name" value="Glycosidases"/>
    <property type="match status" value="1"/>
</dbReference>
<dbReference type="OrthoDB" id="406152at2759"/>
<evidence type="ECO:0000256" key="2">
    <source>
        <dbReference type="SAM" id="Phobius"/>
    </source>
</evidence>
<dbReference type="PANTHER" id="PTHR41244">
    <property type="entry name" value="RHAMNAN SYNTHESIS F"/>
    <property type="match status" value="1"/>
</dbReference>
<evidence type="ECO:0000313" key="3">
    <source>
        <dbReference type="EMBL" id="EKX49341.1"/>
    </source>
</evidence>
<evidence type="ECO:0000313" key="5">
    <source>
        <dbReference type="Proteomes" id="UP000011087"/>
    </source>
</evidence>
<keyword evidence="2" id="KW-0472">Membrane</keyword>
<dbReference type="EMBL" id="JH992982">
    <property type="protein sequence ID" value="EKX49341.1"/>
    <property type="molecule type" value="Genomic_DNA"/>
</dbReference>
<proteinExistence type="predicted"/>
<reference evidence="4" key="3">
    <citation type="submission" date="2015-06" db="UniProtKB">
        <authorList>
            <consortium name="EnsemblProtists"/>
        </authorList>
    </citation>
    <scope>IDENTIFICATION</scope>
</reference>
<dbReference type="AlphaFoldDB" id="L1JLE9"/>
<accession>L1JLE9</accession>
<evidence type="ECO:0000313" key="4">
    <source>
        <dbReference type="EnsemblProtists" id="EKX49341"/>
    </source>
</evidence>
<name>L1JLE9_GUITC</name>
<feature type="transmembrane region" description="Helical" evidence="2">
    <location>
        <begin position="512"/>
        <end position="533"/>
    </location>
</feature>
<dbReference type="HOGENOM" id="CLU_406259_0_0_1"/>
<organism evidence="3">
    <name type="scientific">Guillardia theta (strain CCMP2712)</name>
    <name type="common">Cryptophyte</name>
    <dbReference type="NCBI Taxonomy" id="905079"/>
    <lineage>
        <taxon>Eukaryota</taxon>
        <taxon>Cryptophyceae</taxon>
        <taxon>Pyrenomonadales</taxon>
        <taxon>Geminigeraceae</taxon>
        <taxon>Guillardia</taxon>
    </lineage>
</organism>
<gene>
    <name evidence="3" type="ORF">GUITHDRAFT_136026</name>
</gene>
<dbReference type="Pfam" id="PF14307">
    <property type="entry name" value="Glyco_tran_WbsX"/>
    <property type="match status" value="1"/>
</dbReference>
<evidence type="ECO:0000256" key="1">
    <source>
        <dbReference type="SAM" id="Coils"/>
    </source>
</evidence>
<dbReference type="Proteomes" id="UP000011087">
    <property type="component" value="Unassembled WGS sequence"/>
</dbReference>
<reference evidence="3 5" key="1">
    <citation type="journal article" date="2012" name="Nature">
        <title>Algal genomes reveal evolutionary mosaicism and the fate of nucleomorphs.</title>
        <authorList>
            <consortium name="DOE Joint Genome Institute"/>
            <person name="Curtis B.A."/>
            <person name="Tanifuji G."/>
            <person name="Burki F."/>
            <person name="Gruber A."/>
            <person name="Irimia M."/>
            <person name="Maruyama S."/>
            <person name="Arias M.C."/>
            <person name="Ball S.G."/>
            <person name="Gile G.H."/>
            <person name="Hirakawa Y."/>
            <person name="Hopkins J.F."/>
            <person name="Kuo A."/>
            <person name="Rensing S.A."/>
            <person name="Schmutz J."/>
            <person name="Symeonidi A."/>
            <person name="Elias M."/>
            <person name="Eveleigh R.J."/>
            <person name="Herman E.K."/>
            <person name="Klute M.J."/>
            <person name="Nakayama T."/>
            <person name="Obornik M."/>
            <person name="Reyes-Prieto A."/>
            <person name="Armbrust E.V."/>
            <person name="Aves S.J."/>
            <person name="Beiko R.G."/>
            <person name="Coutinho P."/>
            <person name="Dacks J.B."/>
            <person name="Durnford D.G."/>
            <person name="Fast N.M."/>
            <person name="Green B.R."/>
            <person name="Grisdale C.J."/>
            <person name="Hempel F."/>
            <person name="Henrissat B."/>
            <person name="Hoppner M.P."/>
            <person name="Ishida K."/>
            <person name="Kim E."/>
            <person name="Koreny L."/>
            <person name="Kroth P.G."/>
            <person name="Liu Y."/>
            <person name="Malik S.B."/>
            <person name="Maier U.G."/>
            <person name="McRose D."/>
            <person name="Mock T."/>
            <person name="Neilson J.A."/>
            <person name="Onodera N.T."/>
            <person name="Poole A.M."/>
            <person name="Pritham E.J."/>
            <person name="Richards T.A."/>
            <person name="Rocap G."/>
            <person name="Roy S.W."/>
            <person name="Sarai C."/>
            <person name="Schaack S."/>
            <person name="Shirato S."/>
            <person name="Slamovits C.H."/>
            <person name="Spencer D.F."/>
            <person name="Suzuki S."/>
            <person name="Worden A.Z."/>
            <person name="Zauner S."/>
            <person name="Barry K."/>
            <person name="Bell C."/>
            <person name="Bharti A.K."/>
            <person name="Crow J.A."/>
            <person name="Grimwood J."/>
            <person name="Kramer R."/>
            <person name="Lindquist E."/>
            <person name="Lucas S."/>
            <person name="Salamov A."/>
            <person name="McFadden G.I."/>
            <person name="Lane C.E."/>
            <person name="Keeling P.J."/>
            <person name="Gray M.W."/>
            <person name="Grigoriev I.V."/>
            <person name="Archibald J.M."/>
        </authorList>
    </citation>
    <scope>NUCLEOTIDE SEQUENCE</scope>
    <source>
        <strain evidence="3 5">CCMP2712</strain>
    </source>
</reference>
<dbReference type="EnsemblProtists" id="EKX49341">
    <property type="protein sequence ID" value="EKX49341"/>
    <property type="gene ID" value="GUITHDRAFT_136026"/>
</dbReference>
<keyword evidence="5" id="KW-1185">Reference proteome</keyword>
<dbReference type="GeneID" id="17306071"/>
<dbReference type="InterPro" id="IPR032719">
    <property type="entry name" value="WbsX"/>
</dbReference>
<keyword evidence="1" id="KW-0175">Coiled coil</keyword>
<keyword evidence="2" id="KW-0812">Transmembrane</keyword>
<reference evidence="5" key="2">
    <citation type="submission" date="2012-11" db="EMBL/GenBank/DDBJ databases">
        <authorList>
            <person name="Kuo A."/>
            <person name="Curtis B.A."/>
            <person name="Tanifuji G."/>
            <person name="Burki F."/>
            <person name="Gruber A."/>
            <person name="Irimia M."/>
            <person name="Maruyama S."/>
            <person name="Arias M.C."/>
            <person name="Ball S.G."/>
            <person name="Gile G.H."/>
            <person name="Hirakawa Y."/>
            <person name="Hopkins J.F."/>
            <person name="Rensing S.A."/>
            <person name="Schmutz J."/>
            <person name="Symeonidi A."/>
            <person name="Elias M."/>
            <person name="Eveleigh R.J."/>
            <person name="Herman E.K."/>
            <person name="Klute M.J."/>
            <person name="Nakayama T."/>
            <person name="Obornik M."/>
            <person name="Reyes-Prieto A."/>
            <person name="Armbrust E.V."/>
            <person name="Aves S.J."/>
            <person name="Beiko R.G."/>
            <person name="Coutinho P."/>
            <person name="Dacks J.B."/>
            <person name="Durnford D.G."/>
            <person name="Fast N.M."/>
            <person name="Green B.R."/>
            <person name="Grisdale C."/>
            <person name="Hempe F."/>
            <person name="Henrissat B."/>
            <person name="Hoppner M.P."/>
            <person name="Ishida K.-I."/>
            <person name="Kim E."/>
            <person name="Koreny L."/>
            <person name="Kroth P.G."/>
            <person name="Liu Y."/>
            <person name="Malik S.-B."/>
            <person name="Maier U.G."/>
            <person name="McRose D."/>
            <person name="Mock T."/>
            <person name="Neilson J.A."/>
            <person name="Onodera N.T."/>
            <person name="Poole A.M."/>
            <person name="Pritham E.J."/>
            <person name="Richards T.A."/>
            <person name="Rocap G."/>
            <person name="Roy S.W."/>
            <person name="Sarai C."/>
            <person name="Schaack S."/>
            <person name="Shirato S."/>
            <person name="Slamovits C.H."/>
            <person name="Spencer D.F."/>
            <person name="Suzuki S."/>
            <person name="Worden A.Z."/>
            <person name="Zauner S."/>
            <person name="Barry K."/>
            <person name="Bell C."/>
            <person name="Bharti A.K."/>
            <person name="Crow J.A."/>
            <person name="Grimwood J."/>
            <person name="Kramer R."/>
            <person name="Lindquist E."/>
            <person name="Lucas S."/>
            <person name="Salamov A."/>
            <person name="McFadden G.I."/>
            <person name="Lane C.E."/>
            <person name="Keeling P.J."/>
            <person name="Gray M.W."/>
            <person name="Grigoriev I.V."/>
            <person name="Archibald J.M."/>
        </authorList>
    </citation>
    <scope>NUCLEOTIDE SEQUENCE</scope>
    <source>
        <strain evidence="5">CCMP2712</strain>
    </source>
</reference>
<feature type="coiled-coil region" evidence="1">
    <location>
        <begin position="629"/>
        <end position="663"/>
    </location>
</feature>
<dbReference type="PANTHER" id="PTHR41244:SF1">
    <property type="entry name" value="GLYCOSYLTRANSFERASE"/>
    <property type="match status" value="1"/>
</dbReference>
<dbReference type="RefSeq" id="XP_005836321.1">
    <property type="nucleotide sequence ID" value="XM_005836264.1"/>
</dbReference>
<keyword evidence="2" id="KW-1133">Transmembrane helix</keyword>
<feature type="transmembrane region" description="Helical" evidence="2">
    <location>
        <begin position="441"/>
        <end position="465"/>
    </location>
</feature>
<dbReference type="KEGG" id="gtt:GUITHDRAFT_136026"/>